<keyword evidence="4" id="KW-1185">Reference proteome</keyword>
<reference evidence="3" key="1">
    <citation type="submission" date="2021-02" db="EMBL/GenBank/DDBJ databases">
        <authorList>
            <person name="Nowell W R."/>
        </authorList>
    </citation>
    <scope>NUCLEOTIDE SEQUENCE</scope>
</reference>
<dbReference type="AlphaFoldDB" id="A0A813T294"/>
<keyword evidence="2" id="KW-1133">Transmembrane helix</keyword>
<feature type="region of interest" description="Disordered" evidence="1">
    <location>
        <begin position="66"/>
        <end position="94"/>
    </location>
</feature>
<proteinExistence type="predicted"/>
<dbReference type="Gene3D" id="1.20.5.930">
    <property type="entry name" value="Bicelle-embedded integrin alpha(iib) transmembrane segment"/>
    <property type="match status" value="1"/>
</dbReference>
<keyword evidence="2" id="KW-0472">Membrane</keyword>
<dbReference type="EMBL" id="CAJNOM010000017">
    <property type="protein sequence ID" value="CAF0808598.1"/>
    <property type="molecule type" value="Genomic_DNA"/>
</dbReference>
<accession>A0A813T294</accession>
<name>A0A813T294_9BILA</name>
<feature type="compositionally biased region" description="Low complexity" evidence="1">
    <location>
        <begin position="68"/>
        <end position="81"/>
    </location>
</feature>
<evidence type="ECO:0000313" key="3">
    <source>
        <dbReference type="EMBL" id="CAF0808598.1"/>
    </source>
</evidence>
<evidence type="ECO:0000256" key="1">
    <source>
        <dbReference type="SAM" id="MobiDB-lite"/>
    </source>
</evidence>
<feature type="compositionally biased region" description="Acidic residues" evidence="1">
    <location>
        <begin position="84"/>
        <end position="94"/>
    </location>
</feature>
<keyword evidence="2" id="KW-0812">Transmembrane</keyword>
<dbReference type="OrthoDB" id="10002420at2759"/>
<dbReference type="Proteomes" id="UP000663832">
    <property type="component" value="Unassembled WGS sequence"/>
</dbReference>
<feature type="transmembrane region" description="Helical" evidence="2">
    <location>
        <begin position="17"/>
        <end position="42"/>
    </location>
</feature>
<comment type="caution">
    <text evidence="3">The sequence shown here is derived from an EMBL/GenBank/DDBJ whole genome shotgun (WGS) entry which is preliminary data.</text>
</comment>
<evidence type="ECO:0000313" key="4">
    <source>
        <dbReference type="Proteomes" id="UP000663832"/>
    </source>
</evidence>
<gene>
    <name evidence="3" type="ORF">QVE165_LOCUS4614</name>
</gene>
<protein>
    <submittedName>
        <fullName evidence="3">Uncharacterized protein</fullName>
    </submittedName>
</protein>
<sequence length="134" mass="15260">MLETQIPPIVERSSQNWVWLIGLSITAGVILLIVLVGVLWCCGFFKRHRPLYPVSTLIDPLSRESHYHLSSSSPQSGQHQLNGDTEDITSDIDDNQMMIHNPVDSLPIVIPKHSSQFIQQQQQEQTQYPYYTST</sequence>
<organism evidence="3 4">
    <name type="scientific">Adineta steineri</name>
    <dbReference type="NCBI Taxonomy" id="433720"/>
    <lineage>
        <taxon>Eukaryota</taxon>
        <taxon>Metazoa</taxon>
        <taxon>Spiralia</taxon>
        <taxon>Gnathifera</taxon>
        <taxon>Rotifera</taxon>
        <taxon>Eurotatoria</taxon>
        <taxon>Bdelloidea</taxon>
        <taxon>Adinetida</taxon>
        <taxon>Adinetidae</taxon>
        <taxon>Adineta</taxon>
    </lineage>
</organism>
<evidence type="ECO:0000256" key="2">
    <source>
        <dbReference type="SAM" id="Phobius"/>
    </source>
</evidence>